<proteinExistence type="predicted"/>
<dbReference type="EMBL" id="AMZH03006067">
    <property type="protein sequence ID" value="RRT64759.1"/>
    <property type="molecule type" value="Genomic_DNA"/>
</dbReference>
<name>A0A426ZL85_ENSVE</name>
<evidence type="ECO:0000313" key="3">
    <source>
        <dbReference type="Proteomes" id="UP000287651"/>
    </source>
</evidence>
<evidence type="ECO:0000313" key="2">
    <source>
        <dbReference type="EMBL" id="RRT64759.1"/>
    </source>
</evidence>
<feature type="region of interest" description="Disordered" evidence="1">
    <location>
        <begin position="52"/>
        <end position="76"/>
    </location>
</feature>
<sequence>MNPEMSGDWKVPTRFFHPQHEVSGRCLIRLSLAYVDRVDRVGVPKRSILGAKDELGHRKEKRGRERERERERGDDQGETMELEILGINFGCVIGALRAWEFPEKDCLLPLVAKILGYCIVAASTTVKVPQVWLRMRLRFPYPDLRFI</sequence>
<organism evidence="2 3">
    <name type="scientific">Ensete ventricosum</name>
    <name type="common">Abyssinian banana</name>
    <name type="synonym">Musa ensete</name>
    <dbReference type="NCBI Taxonomy" id="4639"/>
    <lineage>
        <taxon>Eukaryota</taxon>
        <taxon>Viridiplantae</taxon>
        <taxon>Streptophyta</taxon>
        <taxon>Embryophyta</taxon>
        <taxon>Tracheophyta</taxon>
        <taxon>Spermatophyta</taxon>
        <taxon>Magnoliopsida</taxon>
        <taxon>Liliopsida</taxon>
        <taxon>Zingiberales</taxon>
        <taxon>Musaceae</taxon>
        <taxon>Ensete</taxon>
    </lineage>
</organism>
<comment type="caution">
    <text evidence="2">The sequence shown here is derived from an EMBL/GenBank/DDBJ whole genome shotgun (WGS) entry which is preliminary data.</text>
</comment>
<reference evidence="2 3" key="1">
    <citation type="journal article" date="2014" name="Agronomy (Basel)">
        <title>A Draft Genome Sequence for Ensete ventricosum, the Drought-Tolerant Tree Against Hunger.</title>
        <authorList>
            <person name="Harrison J."/>
            <person name="Moore K.A."/>
            <person name="Paszkiewicz K."/>
            <person name="Jones T."/>
            <person name="Grant M."/>
            <person name="Ambacheew D."/>
            <person name="Muzemil S."/>
            <person name="Studholme D.J."/>
        </authorList>
    </citation>
    <scope>NUCLEOTIDE SEQUENCE [LARGE SCALE GENOMIC DNA]</scope>
</reference>
<accession>A0A426ZL85</accession>
<feature type="compositionally biased region" description="Basic and acidic residues" evidence="1">
    <location>
        <begin position="52"/>
        <end position="75"/>
    </location>
</feature>
<dbReference type="Proteomes" id="UP000287651">
    <property type="component" value="Unassembled WGS sequence"/>
</dbReference>
<protein>
    <submittedName>
        <fullName evidence="2">Uncharacterized protein</fullName>
    </submittedName>
</protein>
<dbReference type="AlphaFoldDB" id="A0A426ZL85"/>
<evidence type="ECO:0000256" key="1">
    <source>
        <dbReference type="SAM" id="MobiDB-lite"/>
    </source>
</evidence>
<gene>
    <name evidence="2" type="ORF">B296_00041621</name>
</gene>